<evidence type="ECO:0000256" key="9">
    <source>
        <dbReference type="ARBA" id="ARBA00022840"/>
    </source>
</evidence>
<organism evidence="13 14">
    <name type="scientific">Gulosibacter faecalis</name>
    <dbReference type="NCBI Taxonomy" id="272240"/>
    <lineage>
        <taxon>Bacteria</taxon>
        <taxon>Bacillati</taxon>
        <taxon>Actinomycetota</taxon>
        <taxon>Actinomycetes</taxon>
        <taxon>Micrococcales</taxon>
        <taxon>Microbacteriaceae</taxon>
        <taxon>Gulosibacter</taxon>
    </lineage>
</organism>
<accession>A0ABW5UZQ8</accession>
<evidence type="ECO:0000313" key="13">
    <source>
        <dbReference type="EMBL" id="MFD2758518.1"/>
    </source>
</evidence>
<dbReference type="InterPro" id="IPR017945">
    <property type="entry name" value="DHBP_synth_RibB-like_a/b_dom"/>
</dbReference>
<dbReference type="PANTHER" id="PTHR17490:SF16">
    <property type="entry name" value="THREONYLCARBAMOYL-AMP SYNTHASE"/>
    <property type="match status" value="1"/>
</dbReference>
<dbReference type="RefSeq" id="WP_019617739.1">
    <property type="nucleotide sequence ID" value="NZ_JBHUNE010000006.1"/>
</dbReference>
<evidence type="ECO:0000256" key="11">
    <source>
        <dbReference type="ARBA" id="ARBA00048366"/>
    </source>
</evidence>
<evidence type="ECO:0000259" key="12">
    <source>
        <dbReference type="PROSITE" id="PS51163"/>
    </source>
</evidence>
<dbReference type="PROSITE" id="PS51163">
    <property type="entry name" value="YRDC"/>
    <property type="match status" value="1"/>
</dbReference>
<dbReference type="GO" id="GO:0061710">
    <property type="term" value="F:L-threonylcarbamoyladenylate synthase"/>
    <property type="evidence" value="ECO:0007669"/>
    <property type="project" value="UniProtKB-EC"/>
</dbReference>
<dbReference type="PANTHER" id="PTHR17490">
    <property type="entry name" value="SUA5"/>
    <property type="match status" value="1"/>
</dbReference>
<feature type="domain" description="YrdC-like" evidence="12">
    <location>
        <begin position="14"/>
        <end position="204"/>
    </location>
</feature>
<reference evidence="14" key="1">
    <citation type="journal article" date="2019" name="Int. J. Syst. Evol. Microbiol.">
        <title>The Global Catalogue of Microorganisms (GCM) 10K type strain sequencing project: providing services to taxonomists for standard genome sequencing and annotation.</title>
        <authorList>
            <consortium name="The Broad Institute Genomics Platform"/>
            <consortium name="The Broad Institute Genome Sequencing Center for Infectious Disease"/>
            <person name="Wu L."/>
            <person name="Ma J."/>
        </authorList>
    </citation>
    <scope>NUCLEOTIDE SEQUENCE [LARGE SCALE GENOMIC DNA]</scope>
    <source>
        <strain evidence="14">TISTR 1514</strain>
    </source>
</reference>
<evidence type="ECO:0000256" key="10">
    <source>
        <dbReference type="ARBA" id="ARBA00029774"/>
    </source>
</evidence>
<dbReference type="InterPro" id="IPR006070">
    <property type="entry name" value="Sua5-like_dom"/>
</dbReference>
<dbReference type="EMBL" id="JBHUNE010000006">
    <property type="protein sequence ID" value="MFD2758518.1"/>
    <property type="molecule type" value="Genomic_DNA"/>
</dbReference>
<evidence type="ECO:0000256" key="2">
    <source>
        <dbReference type="ARBA" id="ARBA00007663"/>
    </source>
</evidence>
<dbReference type="EC" id="2.7.7.87" evidence="3"/>
<sequence length="225" mass="23723">MPDVYDLSSPQRLLVGMREARAALGLGDVIVMPTDTVYGIAANAFNAEAVTKLLEAKGRDRTSPPPVLVADNATIDALASEVPDEIRELVARYWPGPLTVILPAQPSLQWDLGETHGTVALRIPDNEYARELLRETGPLAVSSANRHGEPAPNNAADAVEQLGEKVRIFLDAGTVGGAASTIVDATGLTAAERFPARIVRAGALSRDAIAEVLGELLEPEQGTSS</sequence>
<comment type="catalytic activity">
    <reaction evidence="11">
        <text>L-threonine + hydrogencarbonate + ATP = L-threonylcarbamoyladenylate + diphosphate + H2O</text>
        <dbReference type="Rhea" id="RHEA:36407"/>
        <dbReference type="ChEBI" id="CHEBI:15377"/>
        <dbReference type="ChEBI" id="CHEBI:17544"/>
        <dbReference type="ChEBI" id="CHEBI:30616"/>
        <dbReference type="ChEBI" id="CHEBI:33019"/>
        <dbReference type="ChEBI" id="CHEBI:57926"/>
        <dbReference type="ChEBI" id="CHEBI:73682"/>
        <dbReference type="EC" id="2.7.7.87"/>
    </reaction>
</comment>
<proteinExistence type="inferred from homology"/>
<evidence type="ECO:0000313" key="14">
    <source>
        <dbReference type="Proteomes" id="UP001597492"/>
    </source>
</evidence>
<evidence type="ECO:0000256" key="8">
    <source>
        <dbReference type="ARBA" id="ARBA00022741"/>
    </source>
</evidence>
<keyword evidence="9" id="KW-0067">ATP-binding</keyword>
<name>A0ABW5UZQ8_9MICO</name>
<comment type="similarity">
    <text evidence="2">Belongs to the SUA5 family.</text>
</comment>
<protein>
    <recommendedName>
        <fullName evidence="10">L-threonylcarbamoyladenylate synthase</fullName>
        <ecNumber evidence="3">2.7.7.87</ecNumber>
    </recommendedName>
    <alternativeName>
        <fullName evidence="10">L-threonylcarbamoyladenylate synthase</fullName>
    </alternativeName>
</protein>
<gene>
    <name evidence="13" type="ORF">ACFSW7_09020</name>
</gene>
<keyword evidence="5 13" id="KW-0808">Transferase</keyword>
<dbReference type="Gene3D" id="3.90.870.10">
    <property type="entry name" value="DHBP synthase"/>
    <property type="match status" value="1"/>
</dbReference>
<evidence type="ECO:0000256" key="6">
    <source>
        <dbReference type="ARBA" id="ARBA00022694"/>
    </source>
</evidence>
<keyword evidence="7 13" id="KW-0548">Nucleotidyltransferase</keyword>
<keyword evidence="14" id="KW-1185">Reference proteome</keyword>
<evidence type="ECO:0000256" key="3">
    <source>
        <dbReference type="ARBA" id="ARBA00012584"/>
    </source>
</evidence>
<evidence type="ECO:0000256" key="7">
    <source>
        <dbReference type="ARBA" id="ARBA00022695"/>
    </source>
</evidence>
<keyword evidence="6" id="KW-0819">tRNA processing</keyword>
<evidence type="ECO:0000256" key="5">
    <source>
        <dbReference type="ARBA" id="ARBA00022679"/>
    </source>
</evidence>
<comment type="caution">
    <text evidence="13">The sequence shown here is derived from an EMBL/GenBank/DDBJ whole genome shotgun (WGS) entry which is preliminary data.</text>
</comment>
<dbReference type="SUPFAM" id="SSF55821">
    <property type="entry name" value="YrdC/RibB"/>
    <property type="match status" value="1"/>
</dbReference>
<evidence type="ECO:0000256" key="1">
    <source>
        <dbReference type="ARBA" id="ARBA00004496"/>
    </source>
</evidence>
<dbReference type="Pfam" id="PF01300">
    <property type="entry name" value="Sua5_yciO_yrdC"/>
    <property type="match status" value="1"/>
</dbReference>
<keyword evidence="4" id="KW-0963">Cytoplasm</keyword>
<evidence type="ECO:0000256" key="4">
    <source>
        <dbReference type="ARBA" id="ARBA00022490"/>
    </source>
</evidence>
<keyword evidence="8" id="KW-0547">Nucleotide-binding</keyword>
<comment type="subcellular location">
    <subcellularLocation>
        <location evidence="1">Cytoplasm</location>
    </subcellularLocation>
</comment>
<dbReference type="InterPro" id="IPR050156">
    <property type="entry name" value="TC-AMP_synthase_SUA5"/>
</dbReference>
<dbReference type="NCBIfam" id="TIGR00057">
    <property type="entry name" value="L-threonylcarbamoyladenylate synthase"/>
    <property type="match status" value="1"/>
</dbReference>
<dbReference type="Proteomes" id="UP001597492">
    <property type="component" value="Unassembled WGS sequence"/>
</dbReference>